<dbReference type="PANTHER" id="PTHR33607:SF2">
    <property type="entry name" value="ENDONUCLEASE-1"/>
    <property type="match status" value="1"/>
</dbReference>
<dbReference type="InterPro" id="IPR038081">
    <property type="entry name" value="CalX-like_sf"/>
</dbReference>
<evidence type="ECO:0000256" key="3">
    <source>
        <dbReference type="ARBA" id="ARBA00022801"/>
    </source>
</evidence>
<comment type="caution">
    <text evidence="5">The sequence shown here is derived from an EMBL/GenBank/DDBJ whole genome shotgun (WGS) entry which is preliminary data.</text>
</comment>
<dbReference type="PANTHER" id="PTHR33607">
    <property type="entry name" value="ENDONUCLEASE-1"/>
    <property type="match status" value="1"/>
</dbReference>
<feature type="domain" description="Secretion system C-terminal sorting" evidence="4">
    <location>
        <begin position="1731"/>
        <end position="1798"/>
    </location>
</feature>
<dbReference type="Pfam" id="PF18962">
    <property type="entry name" value="Por_Secre_tail"/>
    <property type="match status" value="1"/>
</dbReference>
<evidence type="ECO:0000313" key="5">
    <source>
        <dbReference type="EMBL" id="MDN4164339.1"/>
    </source>
</evidence>
<dbReference type="InterPro" id="IPR044925">
    <property type="entry name" value="His-Me_finger_sf"/>
</dbReference>
<dbReference type="NCBIfam" id="NF038128">
    <property type="entry name" value="choice_anch_J"/>
    <property type="match status" value="2"/>
</dbReference>
<dbReference type="InterPro" id="IPR007346">
    <property type="entry name" value="Endonuclease-I"/>
</dbReference>
<evidence type="ECO:0000259" key="4">
    <source>
        <dbReference type="Pfam" id="PF18962"/>
    </source>
</evidence>
<keyword evidence="5" id="KW-0255">Endonuclease</keyword>
<reference evidence="5" key="1">
    <citation type="submission" date="2023-06" db="EMBL/GenBank/DDBJ databases">
        <title>Cytophagales bacterium Strain LB-30, isolated from soil.</title>
        <authorList>
            <person name="Liu B."/>
        </authorList>
    </citation>
    <scope>NUCLEOTIDE SEQUENCE</scope>
    <source>
        <strain evidence="5">LB-30</strain>
    </source>
</reference>
<comment type="similarity">
    <text evidence="1">Belongs to the EndA/NucM nuclease family.</text>
</comment>
<evidence type="ECO:0000256" key="1">
    <source>
        <dbReference type="ARBA" id="ARBA00006429"/>
    </source>
</evidence>
<accession>A0ABT8F217</accession>
<dbReference type="NCBIfam" id="TIGR04183">
    <property type="entry name" value="Por_Secre_tail"/>
    <property type="match status" value="1"/>
</dbReference>
<keyword evidence="6" id="KW-1185">Reference proteome</keyword>
<name>A0ABT8F217_9BACT</name>
<evidence type="ECO:0000313" key="6">
    <source>
        <dbReference type="Proteomes" id="UP001168552"/>
    </source>
</evidence>
<keyword evidence="3" id="KW-0378">Hydrolase</keyword>
<dbReference type="InterPro" id="IPR026444">
    <property type="entry name" value="Secre_tail"/>
</dbReference>
<dbReference type="GO" id="GO:0004519">
    <property type="term" value="F:endonuclease activity"/>
    <property type="evidence" value="ECO:0007669"/>
    <property type="project" value="UniProtKB-KW"/>
</dbReference>
<dbReference type="SUPFAM" id="SSF54060">
    <property type="entry name" value="His-Me finger endonucleases"/>
    <property type="match status" value="1"/>
</dbReference>
<proteinExistence type="inferred from homology"/>
<dbReference type="RefSeq" id="WP_320002865.1">
    <property type="nucleotide sequence ID" value="NZ_JAUHJS010000001.1"/>
</dbReference>
<dbReference type="Pfam" id="PF04231">
    <property type="entry name" value="Endonuclease_1"/>
    <property type="match status" value="1"/>
</dbReference>
<dbReference type="Proteomes" id="UP001168552">
    <property type="component" value="Unassembled WGS sequence"/>
</dbReference>
<evidence type="ECO:0000256" key="2">
    <source>
        <dbReference type="ARBA" id="ARBA00022722"/>
    </source>
</evidence>
<dbReference type="Gene3D" id="2.60.120.200">
    <property type="match status" value="2"/>
</dbReference>
<gene>
    <name evidence="5" type="ORF">QWY31_02435</name>
</gene>
<keyword evidence="2" id="KW-0540">Nuclease</keyword>
<dbReference type="SUPFAM" id="SSF141072">
    <property type="entry name" value="CalX-like"/>
    <property type="match status" value="1"/>
</dbReference>
<protein>
    <submittedName>
        <fullName evidence="5">Endonuclease</fullName>
    </submittedName>
</protein>
<sequence>MRKHFLNPKRFNKPTFLVFFLLLSGLSVLGQIPSGYYSTAEGKSGFELKTALYNVIKGHSAQSYASLWTHFQNSDKKANGKVWDMYSDVPGGTPAYEYTFVSDQCGNYGTEGDCYNREHSFPKSWFSDAAPMESDMFHLVPSDGYVNGRRGNLPYGETNNASWTSTNGSKVGPSSTTGFSGTVFEPIDEYKGDLARGYFYMATRYENIISGWPGSEMLDGSSDKVFTDWALTLLKAWHEADPVSQKEIDRNNVIYGIQNNRNPFIDHPEWVNEVWNGTTGGGGNNGGNNEAVVFEQNFDNCNNLNGWSQFSVSGDQVWECSNFGNNSTTGVRMNGFANSASNVNEDWLISSPLTIASGNNLNFDVERRFDGPDLQVKISSDYSGTGSPASATWTDLSVSIPAPAASNDIWSTVSGIDVSSFAGSNRYIAFVYTSTATNSSRFTLDNVTLSEAGTGSTDPTLSTSAPASGFNFGYVVSGNSSTSQSYTLTAANLTGDVSLTTAAPFAISTDNTNFSTALTIPQASANGATIHVRFSPTTADGQVSNGTISHATAGVTSFTVALTGTEGEANTNVQTIQSVRDAVDANGLPTTTGEVTVAGRVHGVNLNPSTTGNFQFSLIDATGAITIRNGSGTSFGDIQEGDDIEITGTIGHFNGLMQLSPTQNITVVSTGNARYTPVTASVLNEDTESQLVQLSNVSIPNPAQWTGSASNTAGFNVEVVVGSNTYTMRIDRNTELSKLTYQQVFGTSESGITLIGLGGQFDNSDPRDSGYQIFPYQVSDVQSEQSTDPTLSTSAPASGFNFGYVVSGNSSTSQSYTLTAANLTGDVSLTTAAPFAISTDNTNFSTALTIPQASANGATIHVRFSPTTADGQVSNGTISHATAGVTSFTVALTGTEGEANTNVQTIQSVRDAVDANGLPTTTGEVTVAGRVHGVNLNPSTTGNFQFSLIDATGAITIRNGSGTSFGDIQEGDDIEITGTIGHFNGLMQLSPTQNITVVSTGNARYTPVTASVLNEDTESQLVQLSNVSIPNPAQWTGSASNTAGFNVDVLVGDNTYTMRIDRNTELSKLTYQQVFGTTESGISIIGLGGQFDNSDPRDAGYQFFPYQLSDIDAGQGTNPILTGTAPAAGIDFGRIVAGQVSESQNYTLVASNLTADVSLSVTSSFQISIDNTNWSTNLTIAQASANGATVYVRFVPTVANAQLYTGTITHTSAGVADYQVGVFGQEGQATGGEASFLEDFNDCVDIAGWVNYSVLGDQVWECNNFGNGGTPGVRMNGFAGQSNPNEDWLISPELTISTGEALSFDVERRFAGPDMEVKISSNYSGTGDPSAATWETLPFTMPAFAATNDVWNTLETDISAYAGSGKYIAFVYYSTSEGSSRFTIDNVRVGFSAGNAIEVYFPSKEYFVTENTTTPITLQLAKPAVSNEQVIISYQVGTNVSFGAAGDVQTTPAENGGQITLNVTEGAQSVSFLVKANDDVEVEERETITFSILTTSGGLRAQAGNESALVNIIDNNPTDMSIKAARQINAKGLASKEYEVVRLQGVVHGVNWAANRGKVEFVIIDPAAATRAGIVVRANGGYTVTEGDVVQVEGSLRTDKGLQYIAASAIEKQAGAGTLVVPVEVDQLDESREADLVSLYGLQIMSGWGDDLGGYYEVIATNGVKQYLIRIDANTDIFEESAPEAFSISGFVWQRDTEAPYDGEYYLVPRSLADFSFLTAAPDALENTIKVYPNPSEGVVQLSILQASPVQVFDIQGHEVFNEMVLPNERIDLRHLNNGIYFLRVQVGKSTISQKLIINK</sequence>
<dbReference type="EMBL" id="JAUHJS010000001">
    <property type="protein sequence ID" value="MDN4164339.1"/>
    <property type="molecule type" value="Genomic_DNA"/>
</dbReference>
<organism evidence="5 6">
    <name type="scientific">Shiella aurantiaca</name>
    <dbReference type="NCBI Taxonomy" id="3058365"/>
    <lineage>
        <taxon>Bacteria</taxon>
        <taxon>Pseudomonadati</taxon>
        <taxon>Bacteroidota</taxon>
        <taxon>Cytophagia</taxon>
        <taxon>Cytophagales</taxon>
        <taxon>Shiellaceae</taxon>
        <taxon>Shiella</taxon>
    </lineage>
</organism>